<keyword evidence="4" id="KW-1185">Reference proteome</keyword>
<feature type="domain" description="FAD/NAD(P)-binding" evidence="1">
    <location>
        <begin position="273"/>
        <end position="560"/>
    </location>
</feature>
<dbReference type="InterPro" id="IPR023753">
    <property type="entry name" value="FAD/NAD-binding_dom"/>
</dbReference>
<dbReference type="PANTHER" id="PTHR42783">
    <property type="entry name" value="GLUTAMATE SYNTHASE [NADPH] SMALL CHAIN"/>
    <property type="match status" value="1"/>
</dbReference>
<dbReference type="Pfam" id="PF14691">
    <property type="entry name" value="Fer4_20"/>
    <property type="match status" value="1"/>
</dbReference>
<protein>
    <submittedName>
        <fullName evidence="3">FAD-dependent oxidoreductase</fullName>
    </submittedName>
</protein>
<dbReference type="SUPFAM" id="SSF51971">
    <property type="entry name" value="Nucleotide-binding domain"/>
    <property type="match status" value="1"/>
</dbReference>
<dbReference type="Gene3D" id="3.50.50.60">
    <property type="entry name" value="FAD/NAD(P)-binding domain"/>
    <property type="match status" value="3"/>
</dbReference>
<comment type="caution">
    <text evidence="3">The sequence shown here is derived from an EMBL/GenBank/DDBJ whole genome shotgun (WGS) entry which is preliminary data.</text>
</comment>
<reference evidence="3" key="2">
    <citation type="submission" date="2021-04" db="EMBL/GenBank/DDBJ databases">
        <authorList>
            <person name="Dong X."/>
        </authorList>
    </citation>
    <scope>NUCLEOTIDE SEQUENCE</scope>
    <source>
        <strain evidence="3">ZWT</strain>
    </source>
</reference>
<dbReference type="Gene3D" id="3.10.20.600">
    <property type="match status" value="1"/>
</dbReference>
<feature type="domain" description="Dihydroprymidine dehydrogenase" evidence="2">
    <location>
        <begin position="175"/>
        <end position="258"/>
    </location>
</feature>
<dbReference type="SUPFAM" id="SSF46548">
    <property type="entry name" value="alpha-helical ferredoxin"/>
    <property type="match status" value="1"/>
</dbReference>
<dbReference type="EMBL" id="JAGSOJ010000007">
    <property type="protein sequence ID" value="MCM1992819.1"/>
    <property type="molecule type" value="Genomic_DNA"/>
</dbReference>
<dbReference type="Pfam" id="PF07992">
    <property type="entry name" value="Pyr_redox_2"/>
    <property type="match status" value="1"/>
</dbReference>
<dbReference type="SUPFAM" id="SSF142984">
    <property type="entry name" value="Nqo1 middle domain-like"/>
    <property type="match status" value="1"/>
</dbReference>
<accession>A0A9J6P8B0</accession>
<dbReference type="Gene3D" id="1.10.1060.10">
    <property type="entry name" value="Alpha-helical ferredoxin"/>
    <property type="match status" value="1"/>
</dbReference>
<dbReference type="PRINTS" id="PR00469">
    <property type="entry name" value="PNDRDTASEII"/>
</dbReference>
<evidence type="ECO:0000259" key="1">
    <source>
        <dbReference type="Pfam" id="PF07992"/>
    </source>
</evidence>
<dbReference type="Proteomes" id="UP001056429">
    <property type="component" value="Unassembled WGS sequence"/>
</dbReference>
<gene>
    <name evidence="3" type="ORF">KDK92_24130</name>
</gene>
<evidence type="ECO:0000313" key="4">
    <source>
        <dbReference type="Proteomes" id="UP001056429"/>
    </source>
</evidence>
<dbReference type="InterPro" id="IPR036188">
    <property type="entry name" value="FAD/NAD-bd_sf"/>
</dbReference>
<reference evidence="3" key="1">
    <citation type="journal article" date="2021" name="mSystems">
        <title>Bacteria and Archaea Synergistically Convert Glycine Betaine to Biogenic Methane in the Formosa Cold Seep of the South China Sea.</title>
        <authorList>
            <person name="Li L."/>
            <person name="Zhang W."/>
            <person name="Zhang S."/>
            <person name="Song L."/>
            <person name="Sun Q."/>
            <person name="Zhang H."/>
            <person name="Xiang H."/>
            <person name="Dong X."/>
        </authorList>
    </citation>
    <scope>NUCLEOTIDE SEQUENCE</scope>
    <source>
        <strain evidence="3">ZWT</strain>
    </source>
</reference>
<dbReference type="PRINTS" id="PR00368">
    <property type="entry name" value="FADPNR"/>
</dbReference>
<dbReference type="InterPro" id="IPR028261">
    <property type="entry name" value="DPD_II"/>
</dbReference>
<proteinExistence type="predicted"/>
<dbReference type="GO" id="GO:0051536">
    <property type="term" value="F:iron-sulfur cluster binding"/>
    <property type="evidence" value="ECO:0007669"/>
    <property type="project" value="InterPro"/>
</dbReference>
<dbReference type="AlphaFoldDB" id="A0A9J6P8B0"/>
<dbReference type="PANTHER" id="PTHR42783:SF3">
    <property type="entry name" value="GLUTAMATE SYNTHASE [NADPH] SMALL CHAIN-RELATED"/>
    <property type="match status" value="1"/>
</dbReference>
<organism evidence="3 4">
    <name type="scientific">Oceanirhabdus seepicola</name>
    <dbReference type="NCBI Taxonomy" id="2828781"/>
    <lineage>
        <taxon>Bacteria</taxon>
        <taxon>Bacillati</taxon>
        <taxon>Bacillota</taxon>
        <taxon>Clostridia</taxon>
        <taxon>Eubacteriales</taxon>
        <taxon>Clostridiaceae</taxon>
        <taxon>Oceanirhabdus</taxon>
    </lineage>
</organism>
<sequence>MNKMINILGDVNEKGKFEIPSNKTIKEILKEYAGGMKNWRKVKLVQIGGPLGLCVRGKELNNKLSDYEKYMSGNMIIFLSDLLCPVDYLRYLTRFMVRELHIDNEHIRKLNQIVENIAQGKAKEGDFQELINEVNKDSQTNAENNLHKIFRYIMSEFKNEFMEHIIDKKCENGICRTLMVTQCMNACPAEVYIPGYIELMKHDKVEEAYSLMRKSNPLSFVCGKVCARPCEARCRRGEIESTVGVRALKRYASDVTLNTSDFKEDKLVSKGKRIAIIGSGPAGLTAAYYLARTGYEVVIYEAAKVVGGMLAMGIPEYRLPQETIDKEVKLIEDLGVKIITNTRVGLDIPLKELREKFDSVLLATGCHIGNKFGPAVKEIETAVDLLREVKVQGRKEIGENVLVIGGGDVAMDAARTSIRLGAKKIIAASLETFETMPASDEEKHEAVEEGVQFISGYGTKDIHTENGKLKGITLKKCLSVFDDEGRFSPVYNEEDEKSFEIDGLILAVGQRPDNSYLDEDIELSERGWIKVNQYTFETNVEGVFAAGDIYKPGIAIKAIVEGKKAALSIDKYLGGNGLYLGEEIEIPEKPLNCTIWDIEKVEEKHENPLERKVNFDIVSRVYTKDEAKQEASRCMRCDRNSRKPLYLK</sequence>
<dbReference type="GO" id="GO:0016491">
    <property type="term" value="F:oxidoreductase activity"/>
    <property type="evidence" value="ECO:0007669"/>
    <property type="project" value="InterPro"/>
</dbReference>
<name>A0A9J6P8B0_9CLOT</name>
<evidence type="ECO:0000313" key="3">
    <source>
        <dbReference type="EMBL" id="MCM1992819.1"/>
    </source>
</evidence>
<evidence type="ECO:0000259" key="2">
    <source>
        <dbReference type="Pfam" id="PF14691"/>
    </source>
</evidence>
<dbReference type="InterPro" id="IPR009051">
    <property type="entry name" value="Helical_ferredxn"/>
</dbReference>